<dbReference type="GO" id="GO:0004612">
    <property type="term" value="F:phosphoenolpyruvate carboxykinase (ATP) activity"/>
    <property type="evidence" value="ECO:0007669"/>
    <property type="project" value="InterPro"/>
</dbReference>
<evidence type="ECO:0008006" key="3">
    <source>
        <dbReference type="Google" id="ProtNLM"/>
    </source>
</evidence>
<accession>A0A9E2F5F4</accession>
<protein>
    <recommendedName>
        <fullName evidence="3">Phosphoenolpyruvate carboxykinase (ATP)</fullName>
    </recommendedName>
</protein>
<gene>
    <name evidence="1" type="ORF">DDT42_00150</name>
</gene>
<organism evidence="1 2">
    <name type="scientific">Psychracetigena formicireducens</name>
    <dbReference type="NCBI Taxonomy" id="2986056"/>
    <lineage>
        <taxon>Bacteria</taxon>
        <taxon>Bacillati</taxon>
        <taxon>Candidatus Lithacetigenota</taxon>
        <taxon>Candidatus Psychracetigena</taxon>
    </lineage>
</organism>
<dbReference type="AlphaFoldDB" id="A0A9E2F5F4"/>
<name>A0A9E2F5F4_PSYF1</name>
<dbReference type="GO" id="GO:0006094">
    <property type="term" value="P:gluconeogenesis"/>
    <property type="evidence" value="ECO:0007669"/>
    <property type="project" value="InterPro"/>
</dbReference>
<dbReference type="InterPro" id="IPR001272">
    <property type="entry name" value="PEP_carboxykinase_ATP"/>
</dbReference>
<reference evidence="1 2" key="1">
    <citation type="journal article" date="2021" name="bioRxiv">
        <title>Unique metabolic strategies in Hadean analogues reveal hints for primordial physiology.</title>
        <authorList>
            <person name="Nobu M.K."/>
            <person name="Nakai R."/>
            <person name="Tamazawa S."/>
            <person name="Mori H."/>
            <person name="Toyoda A."/>
            <person name="Ijiri A."/>
            <person name="Suzuki S."/>
            <person name="Kurokawa K."/>
            <person name="Kamagata Y."/>
            <person name="Tamaki H."/>
        </authorList>
    </citation>
    <scope>NUCLEOTIDE SEQUENCE [LARGE SCALE GENOMIC DNA]</scope>
    <source>
        <strain evidence="1">BS525</strain>
    </source>
</reference>
<dbReference type="SUPFAM" id="SSF53795">
    <property type="entry name" value="PEP carboxykinase-like"/>
    <property type="match status" value="1"/>
</dbReference>
<dbReference type="GO" id="GO:0005524">
    <property type="term" value="F:ATP binding"/>
    <property type="evidence" value="ECO:0007669"/>
    <property type="project" value="InterPro"/>
</dbReference>
<dbReference type="EMBL" id="QLTW01000004">
    <property type="protein sequence ID" value="MBT9144315.1"/>
    <property type="molecule type" value="Genomic_DNA"/>
</dbReference>
<dbReference type="Proteomes" id="UP000811545">
    <property type="component" value="Unassembled WGS sequence"/>
</dbReference>
<comment type="caution">
    <text evidence="1">The sequence shown here is derived from an EMBL/GenBank/DDBJ whole genome shotgun (WGS) entry which is preliminary data.</text>
</comment>
<sequence>MGFIIHEDKFIKVGYNYIWNLKNTKGVFNHMFSLEDISINNFLKIFENIVKNKKEAGLMPIQDNPSDLLARAKSYGTAFKNGSYGWSSNIWHRSAAGSVVIEDEQSLTNEHKKLMLRVLEHTLARPMIAVDATVGSPGTPAALHCRLYCDPQFPDIAYRWKSLNFPAPQGTKPDVTLFCVPHYLDNPNLPGTGEMLKVLRFPNHNYTIVTVSSYQGECKKGFLTHWVTHVFQKGGTGEHASLKEFTIKKIDGTGKRIVMSVWGLTGSGKSTHGLYVFDENNIKSYIDNFGINPLDFVSDQVLKNDDIVAVFKDRVYCSESGSWTKTEDVDDQQSGIFRAAMSSDALHENTEWDNQGNVSFAGKILQYHSKPNQNARTVLKLTDTGYYDNIPHSSEPLNMAILISPGYNSDYAWLKINDMAFAAKVLADGRTTGHPAQSLKGVGEEKYESRYCLPFTMGVKNSSHLNRFYNFLLEKANLKNPIEVYQINTTGRVGTKFHWTRITLGNEELEIPKTVFEEINGKVKPVGGTGPSIEETELFLLQAARGSVKYEDHPIWGNKVLVPIEVPGISSERLNQLNPFSYHSLEIMKRMLRAQIFMSKFYLSVQCPGLDPVVEKAMDF</sequence>
<proteinExistence type="predicted"/>
<dbReference type="Pfam" id="PF01293">
    <property type="entry name" value="PEPCK_ATP"/>
    <property type="match status" value="1"/>
</dbReference>
<evidence type="ECO:0000313" key="2">
    <source>
        <dbReference type="Proteomes" id="UP000811545"/>
    </source>
</evidence>
<evidence type="ECO:0000313" key="1">
    <source>
        <dbReference type="EMBL" id="MBT9144315.1"/>
    </source>
</evidence>